<keyword evidence="1" id="KW-1133">Transmembrane helix</keyword>
<keyword evidence="1" id="KW-0812">Transmembrane</keyword>
<reference evidence="2 4" key="2">
    <citation type="journal article" date="2018" name="Plant J.">
        <title>The Physcomitrella patens chromosome-scale assembly reveals moss genome structure and evolution.</title>
        <authorList>
            <person name="Lang D."/>
            <person name="Ullrich K.K."/>
            <person name="Murat F."/>
            <person name="Fuchs J."/>
            <person name="Jenkins J."/>
            <person name="Haas F.B."/>
            <person name="Piednoel M."/>
            <person name="Gundlach H."/>
            <person name="Van Bel M."/>
            <person name="Meyberg R."/>
            <person name="Vives C."/>
            <person name="Morata J."/>
            <person name="Symeonidi A."/>
            <person name="Hiss M."/>
            <person name="Muchero W."/>
            <person name="Kamisugi Y."/>
            <person name="Saleh O."/>
            <person name="Blanc G."/>
            <person name="Decker E.L."/>
            <person name="van Gessel N."/>
            <person name="Grimwood J."/>
            <person name="Hayes R.D."/>
            <person name="Graham S.W."/>
            <person name="Gunter L.E."/>
            <person name="McDaniel S.F."/>
            <person name="Hoernstein S.N.W."/>
            <person name="Larsson A."/>
            <person name="Li F.W."/>
            <person name="Perroud P.F."/>
            <person name="Phillips J."/>
            <person name="Ranjan P."/>
            <person name="Rokshar D.S."/>
            <person name="Rothfels C.J."/>
            <person name="Schneider L."/>
            <person name="Shu S."/>
            <person name="Stevenson D.W."/>
            <person name="Thummler F."/>
            <person name="Tillich M."/>
            <person name="Villarreal Aguilar J.C."/>
            <person name="Widiez T."/>
            <person name="Wong G.K."/>
            <person name="Wymore A."/>
            <person name="Zhang Y."/>
            <person name="Zimmer A.D."/>
            <person name="Quatrano R.S."/>
            <person name="Mayer K.F.X."/>
            <person name="Goodstein D."/>
            <person name="Casacuberta J.M."/>
            <person name="Vandepoele K."/>
            <person name="Reski R."/>
            <person name="Cuming A.C."/>
            <person name="Tuskan G.A."/>
            <person name="Maumus F."/>
            <person name="Salse J."/>
            <person name="Schmutz J."/>
            <person name="Rensing S.A."/>
        </authorList>
    </citation>
    <scope>NUCLEOTIDE SEQUENCE [LARGE SCALE GENOMIC DNA]</scope>
    <source>
        <strain evidence="3 4">cv. Gransden 2004</strain>
    </source>
</reference>
<sequence>MLCSGSKLSSFLVIVFSHFLPSSCSIIADVIFWWLVKDMLSAACVCQHHNHQLPLSLLFPLSRYGYYCVFFY</sequence>
<dbReference type="EnsemblPlants" id="Pp3c8_16979V3.1">
    <property type="protein sequence ID" value="PAC:32965430.CDS.1"/>
    <property type="gene ID" value="Pp3c8_16979"/>
</dbReference>
<evidence type="ECO:0000313" key="3">
    <source>
        <dbReference type="EnsemblPlants" id="PAC:32965430.CDS.1"/>
    </source>
</evidence>
<dbReference type="AlphaFoldDB" id="A0A2K1K7N2"/>
<gene>
    <name evidence="2" type="ORF">PHYPA_011673</name>
</gene>
<dbReference type="Proteomes" id="UP000006727">
    <property type="component" value="Chromosome 8"/>
</dbReference>
<proteinExistence type="predicted"/>
<feature type="transmembrane region" description="Helical" evidence="1">
    <location>
        <begin position="12"/>
        <end position="36"/>
    </location>
</feature>
<evidence type="ECO:0000313" key="2">
    <source>
        <dbReference type="EMBL" id="PNR49777.1"/>
    </source>
</evidence>
<dbReference type="EMBL" id="ABEU02000008">
    <property type="protein sequence ID" value="PNR49777.1"/>
    <property type="molecule type" value="Genomic_DNA"/>
</dbReference>
<organism evidence="2">
    <name type="scientific">Physcomitrium patens</name>
    <name type="common">Spreading-leaved earth moss</name>
    <name type="synonym">Physcomitrella patens</name>
    <dbReference type="NCBI Taxonomy" id="3218"/>
    <lineage>
        <taxon>Eukaryota</taxon>
        <taxon>Viridiplantae</taxon>
        <taxon>Streptophyta</taxon>
        <taxon>Embryophyta</taxon>
        <taxon>Bryophyta</taxon>
        <taxon>Bryophytina</taxon>
        <taxon>Bryopsida</taxon>
        <taxon>Funariidae</taxon>
        <taxon>Funariales</taxon>
        <taxon>Funariaceae</taxon>
        <taxon>Physcomitrium</taxon>
    </lineage>
</organism>
<evidence type="ECO:0000256" key="1">
    <source>
        <dbReference type="SAM" id="Phobius"/>
    </source>
</evidence>
<evidence type="ECO:0000313" key="4">
    <source>
        <dbReference type="Proteomes" id="UP000006727"/>
    </source>
</evidence>
<dbReference type="InParanoid" id="A0A2K1K7N2"/>
<reference evidence="2 4" key="1">
    <citation type="journal article" date="2008" name="Science">
        <title>The Physcomitrella genome reveals evolutionary insights into the conquest of land by plants.</title>
        <authorList>
            <person name="Rensing S."/>
            <person name="Lang D."/>
            <person name="Zimmer A."/>
            <person name="Terry A."/>
            <person name="Salamov A."/>
            <person name="Shapiro H."/>
            <person name="Nishiyama T."/>
            <person name="Perroud P.-F."/>
            <person name="Lindquist E."/>
            <person name="Kamisugi Y."/>
            <person name="Tanahashi T."/>
            <person name="Sakakibara K."/>
            <person name="Fujita T."/>
            <person name="Oishi K."/>
            <person name="Shin-I T."/>
            <person name="Kuroki Y."/>
            <person name="Toyoda A."/>
            <person name="Suzuki Y."/>
            <person name="Hashimoto A."/>
            <person name="Yamaguchi K."/>
            <person name="Sugano A."/>
            <person name="Kohara Y."/>
            <person name="Fujiyama A."/>
            <person name="Anterola A."/>
            <person name="Aoki S."/>
            <person name="Ashton N."/>
            <person name="Barbazuk W.B."/>
            <person name="Barker E."/>
            <person name="Bennetzen J."/>
            <person name="Bezanilla M."/>
            <person name="Blankenship R."/>
            <person name="Cho S.H."/>
            <person name="Dutcher S."/>
            <person name="Estelle M."/>
            <person name="Fawcett J.A."/>
            <person name="Gundlach H."/>
            <person name="Hanada K."/>
            <person name="Heyl A."/>
            <person name="Hicks K.A."/>
            <person name="Hugh J."/>
            <person name="Lohr M."/>
            <person name="Mayer K."/>
            <person name="Melkozernov A."/>
            <person name="Murata T."/>
            <person name="Nelson D."/>
            <person name="Pils B."/>
            <person name="Prigge M."/>
            <person name="Reiss B."/>
            <person name="Renner T."/>
            <person name="Rombauts S."/>
            <person name="Rushton P."/>
            <person name="Sanderfoot A."/>
            <person name="Schween G."/>
            <person name="Shiu S.-H."/>
            <person name="Stueber K."/>
            <person name="Theodoulou F.L."/>
            <person name="Tu H."/>
            <person name="Van de Peer Y."/>
            <person name="Verrier P.J."/>
            <person name="Waters E."/>
            <person name="Wood A."/>
            <person name="Yang L."/>
            <person name="Cove D."/>
            <person name="Cuming A."/>
            <person name="Hasebe M."/>
            <person name="Lucas S."/>
            <person name="Mishler D.B."/>
            <person name="Reski R."/>
            <person name="Grigoriev I."/>
            <person name="Quatrano R.S."/>
            <person name="Boore J.L."/>
        </authorList>
    </citation>
    <scope>NUCLEOTIDE SEQUENCE [LARGE SCALE GENOMIC DNA]</scope>
    <source>
        <strain evidence="3 4">cv. Gransden 2004</strain>
    </source>
</reference>
<dbReference type="Gramene" id="Pp3c8_16979V3.1">
    <property type="protein sequence ID" value="PAC:32965430.CDS.1"/>
    <property type="gene ID" value="Pp3c8_16979"/>
</dbReference>
<accession>A0A2K1K7N2</accession>
<keyword evidence="4" id="KW-1185">Reference proteome</keyword>
<reference evidence="3" key="3">
    <citation type="submission" date="2020-12" db="UniProtKB">
        <authorList>
            <consortium name="EnsemblPlants"/>
        </authorList>
    </citation>
    <scope>IDENTIFICATION</scope>
</reference>
<name>A0A2K1K7N2_PHYPA</name>
<keyword evidence="1" id="KW-0472">Membrane</keyword>
<protein>
    <submittedName>
        <fullName evidence="2 3">Uncharacterized protein</fullName>
    </submittedName>
</protein>